<evidence type="ECO:0000313" key="3">
    <source>
        <dbReference type="Proteomes" id="UP000806211"/>
    </source>
</evidence>
<dbReference type="SUPFAM" id="SSF48371">
    <property type="entry name" value="ARM repeat"/>
    <property type="match status" value="1"/>
</dbReference>
<organism evidence="2 3">
    <name type="scientific">Pseudoflavonifractor gallinarum</name>
    <dbReference type="NCBI Taxonomy" id="2779352"/>
    <lineage>
        <taxon>Bacteria</taxon>
        <taxon>Bacillati</taxon>
        <taxon>Bacillota</taxon>
        <taxon>Clostridia</taxon>
        <taxon>Eubacteriales</taxon>
        <taxon>Oscillospiraceae</taxon>
        <taxon>Pseudoflavonifractor</taxon>
    </lineage>
</organism>
<dbReference type="InterPro" id="IPR016024">
    <property type="entry name" value="ARM-type_fold"/>
</dbReference>
<dbReference type="Gene3D" id="1.10.287.1490">
    <property type="match status" value="1"/>
</dbReference>
<reference evidence="2 3" key="1">
    <citation type="submission" date="2020-10" db="EMBL/GenBank/DDBJ databases">
        <title>ChiBAC.</title>
        <authorList>
            <person name="Zenner C."/>
            <person name="Hitch T.C.A."/>
            <person name="Clavel T."/>
        </authorList>
    </citation>
    <scope>NUCLEOTIDE SEQUENCE [LARGE SCALE GENOMIC DNA]</scope>
    <source>
        <strain evidence="2 3">DSM 107456</strain>
    </source>
</reference>
<dbReference type="Proteomes" id="UP000806211">
    <property type="component" value="Unassembled WGS sequence"/>
</dbReference>
<dbReference type="Gene3D" id="1.25.10.10">
    <property type="entry name" value="Leucine-rich Repeat Variant"/>
    <property type="match status" value="1"/>
</dbReference>
<keyword evidence="3" id="KW-1185">Reference proteome</keyword>
<gene>
    <name evidence="2" type="ORF">INF37_02035</name>
</gene>
<comment type="caution">
    <text evidence="2">The sequence shown here is derived from an EMBL/GenBank/DDBJ whole genome shotgun (WGS) entry which is preliminary data.</text>
</comment>
<sequence>MDIGPKIGIDGEAEFRKQLGNINQQLKTLGSEMKAVTSAFDAGDQSEAALGDQSEVLNRQIEAQEQKLALLRKGLDAAAEKYGENDSRTLRWAQAVNDATADLNKMKSALSKTEGDMDDLSDTTEQAGEAAEQAGGKFSSMTVALGNVASSGIQAAASAIGNAVKSLFSLDESTEEYRVAQGKLNSAFEAAGSDADMASYAYKEFYKILGDTDTATEASQLLSKLSTDGEDIAYWTHIAAGVFGEFGDSIPVEGLIEASNETAKTAKVTGVLADALNWVGISEDEVNKTLSSMSDETDRANYLMNLLMDTYDGSADAFWKNNEALVQARENQALMDASLSGLGETISKVKTQLSSELFPALTQLIDAFNGILTGAPGAGDAMAQAVGQIVSTVAEKLPEFLSTGAQIVSALLSGIAQSLPEIAAAGAEVVGGLISSVAEKTPELIQQGGQVLLDLVQGFSQQLPVWIAAAGDALAAFFQFLGDNAPALIEQGANVLGELALGIINAIPGLVAQLPKIISAIVSFLLSSLPQIAESGARLLAELAIGIVGNIPELLSSVLKVRVAILDGLKALIGEIPDIGKNIVEGLWEGITGSAAWLTGKIKEWCGSVLDGVKSFFGIHSPSAVFRDEVGRFMAQGIGVGFQREMAGVAAQMQRSIPVPSVRFGGQMDRSGASYGAQPSIPASYTFYLTTELDGTTLARKQYQFNAREASLRGPSLVEVPTG</sequence>
<evidence type="ECO:0000256" key="1">
    <source>
        <dbReference type="SAM" id="MobiDB-lite"/>
    </source>
</evidence>
<evidence type="ECO:0008006" key="4">
    <source>
        <dbReference type="Google" id="ProtNLM"/>
    </source>
</evidence>
<dbReference type="PANTHER" id="PTHR37813:SF1">
    <property type="entry name" value="FELS-2 PROPHAGE PROTEIN"/>
    <property type="match status" value="1"/>
</dbReference>
<protein>
    <recommendedName>
        <fullName evidence="4">Phage tail protein</fullName>
    </recommendedName>
</protein>
<evidence type="ECO:0000313" key="2">
    <source>
        <dbReference type="EMBL" id="MBE5054785.1"/>
    </source>
</evidence>
<dbReference type="PANTHER" id="PTHR37813">
    <property type="entry name" value="FELS-2 PROPHAGE PROTEIN"/>
    <property type="match status" value="1"/>
</dbReference>
<accession>A0ABR9R7X6</accession>
<dbReference type="InterPro" id="IPR011989">
    <property type="entry name" value="ARM-like"/>
</dbReference>
<feature type="region of interest" description="Disordered" evidence="1">
    <location>
        <begin position="109"/>
        <end position="133"/>
    </location>
</feature>
<name>A0ABR9R7X6_9FIRM</name>
<dbReference type="EMBL" id="JADCKF010000001">
    <property type="protein sequence ID" value="MBE5054785.1"/>
    <property type="molecule type" value="Genomic_DNA"/>
</dbReference>
<dbReference type="RefSeq" id="WP_193536094.1">
    <property type="nucleotide sequence ID" value="NZ_JADCKF010000001.1"/>
</dbReference>
<proteinExistence type="predicted"/>